<protein>
    <submittedName>
        <fullName evidence="2">DUF547 domain-containing protein</fullName>
    </submittedName>
</protein>
<feature type="domain" description="DUF547" evidence="1">
    <location>
        <begin position="107"/>
        <end position="219"/>
    </location>
</feature>
<proteinExistence type="predicted"/>
<dbReference type="Pfam" id="PF04784">
    <property type="entry name" value="DUF547"/>
    <property type="match status" value="1"/>
</dbReference>
<dbReference type="PANTHER" id="PTHR46361:SF3">
    <property type="entry name" value="ELECTRON CARRIER_ PROTEIN DISULFIDE OXIDOREDUCTASE"/>
    <property type="match status" value="1"/>
</dbReference>
<reference evidence="3" key="1">
    <citation type="journal article" date="2019" name="Int. J. Syst. Evol. Microbiol.">
        <title>The Global Catalogue of Microorganisms (GCM) 10K type strain sequencing project: providing services to taxonomists for standard genome sequencing and annotation.</title>
        <authorList>
            <consortium name="The Broad Institute Genomics Platform"/>
            <consortium name="The Broad Institute Genome Sequencing Center for Infectious Disease"/>
            <person name="Wu L."/>
            <person name="Ma J."/>
        </authorList>
    </citation>
    <scope>NUCLEOTIDE SEQUENCE [LARGE SCALE GENOMIC DNA]</scope>
    <source>
        <strain evidence="3">JCM 17555</strain>
    </source>
</reference>
<comment type="caution">
    <text evidence="2">The sequence shown here is derived from an EMBL/GenBank/DDBJ whole genome shotgun (WGS) entry which is preliminary data.</text>
</comment>
<evidence type="ECO:0000313" key="3">
    <source>
        <dbReference type="Proteomes" id="UP001501337"/>
    </source>
</evidence>
<organism evidence="2 3">
    <name type="scientific">Allohahella marinimesophila</name>
    <dbReference type="NCBI Taxonomy" id="1054972"/>
    <lineage>
        <taxon>Bacteria</taxon>
        <taxon>Pseudomonadati</taxon>
        <taxon>Pseudomonadota</taxon>
        <taxon>Gammaproteobacteria</taxon>
        <taxon>Oceanospirillales</taxon>
        <taxon>Hahellaceae</taxon>
        <taxon>Allohahella</taxon>
    </lineage>
</organism>
<dbReference type="RefSeq" id="WP_344803629.1">
    <property type="nucleotide sequence ID" value="NZ_BAABBO010000001.1"/>
</dbReference>
<sequence>MINSFRPRMAHGIQTRTSSLGLIILLCLLFGSAHLSAAPEADLWSFWDKADEQSTRQVDHGEWSAILERYVSHDDRGNALVDYAAVNKQDAASLKRYIASLAEIDPRTLRKPEQMAYWFNLYNALTVQLVIEAYPVSSIKKVKGGFFNKGPWDEEVVTIANEALTLNDIEHRILRPIWQDKRIHYAVNCASIGCPNLAANAYEADKLEQQLDAAASTFINQRKGVASLGEGRFELSSIYDWYGEDFGTEAELFQHLQAFHKDRLLTDGKAPADIDYNYDWSLNDIGQ</sequence>
<evidence type="ECO:0000313" key="2">
    <source>
        <dbReference type="EMBL" id="GAA3951897.1"/>
    </source>
</evidence>
<gene>
    <name evidence="2" type="ORF">GCM10022278_08690</name>
</gene>
<dbReference type="PANTHER" id="PTHR46361">
    <property type="entry name" value="ELECTRON CARRIER/ PROTEIN DISULFIDE OXIDOREDUCTASE"/>
    <property type="match status" value="1"/>
</dbReference>
<name>A0ABP7NRF5_9GAMM</name>
<accession>A0ABP7NRF5</accession>
<dbReference type="EMBL" id="BAABBO010000001">
    <property type="protein sequence ID" value="GAA3951897.1"/>
    <property type="molecule type" value="Genomic_DNA"/>
</dbReference>
<dbReference type="InterPro" id="IPR006869">
    <property type="entry name" value="DUF547"/>
</dbReference>
<evidence type="ECO:0000259" key="1">
    <source>
        <dbReference type="Pfam" id="PF04784"/>
    </source>
</evidence>
<keyword evidence="3" id="KW-1185">Reference proteome</keyword>
<dbReference type="Proteomes" id="UP001501337">
    <property type="component" value="Unassembled WGS sequence"/>
</dbReference>